<protein>
    <submittedName>
        <fullName evidence="1">Uncharacterized protein</fullName>
    </submittedName>
</protein>
<comment type="caution">
    <text evidence="1">The sequence shown here is derived from an EMBL/GenBank/DDBJ whole genome shotgun (WGS) entry which is preliminary data.</text>
</comment>
<accession>A0ACC1AKV0</accession>
<keyword evidence="2" id="KW-1185">Reference proteome</keyword>
<gene>
    <name evidence="1" type="ORF">Patl1_07756</name>
</gene>
<evidence type="ECO:0000313" key="1">
    <source>
        <dbReference type="EMBL" id="KAJ0087307.1"/>
    </source>
</evidence>
<organism evidence="1 2">
    <name type="scientific">Pistacia atlantica</name>
    <dbReference type="NCBI Taxonomy" id="434234"/>
    <lineage>
        <taxon>Eukaryota</taxon>
        <taxon>Viridiplantae</taxon>
        <taxon>Streptophyta</taxon>
        <taxon>Embryophyta</taxon>
        <taxon>Tracheophyta</taxon>
        <taxon>Spermatophyta</taxon>
        <taxon>Magnoliopsida</taxon>
        <taxon>eudicotyledons</taxon>
        <taxon>Gunneridae</taxon>
        <taxon>Pentapetalae</taxon>
        <taxon>rosids</taxon>
        <taxon>malvids</taxon>
        <taxon>Sapindales</taxon>
        <taxon>Anacardiaceae</taxon>
        <taxon>Pistacia</taxon>
    </lineage>
</organism>
<dbReference type="Proteomes" id="UP001164250">
    <property type="component" value="Chromosome 10"/>
</dbReference>
<sequence>MQTLSFINCFNMDLNAIGSILKDALFKLYSDTHLLLELSELGIGSPQVVMCLLELKFLSGLTVKVLDFGCSIHLPQGSFNHKFLGFVFCAIIGANTMELEYELSLKCKDGYRKVTGNQFWVDVYKYSIESDHAYLGYNFLNPYFEEFSSNTEAIIDVNAWGPKFSTTGINFSTTSHLKKCGIRLLFAQDFEEPIKRSRCTLSDEEEAESKSLKSSNFCKGNAAQGN</sequence>
<evidence type="ECO:0000313" key="2">
    <source>
        <dbReference type="Proteomes" id="UP001164250"/>
    </source>
</evidence>
<name>A0ACC1AKV0_9ROSI</name>
<reference evidence="2" key="1">
    <citation type="journal article" date="2023" name="G3 (Bethesda)">
        <title>Genome assembly and association tests identify interacting loci associated with vigor, precocity, and sex in interspecific pistachio rootstocks.</title>
        <authorList>
            <person name="Palmer W."/>
            <person name="Jacygrad E."/>
            <person name="Sagayaradj S."/>
            <person name="Cavanaugh K."/>
            <person name="Han R."/>
            <person name="Bertier L."/>
            <person name="Beede B."/>
            <person name="Kafkas S."/>
            <person name="Golino D."/>
            <person name="Preece J."/>
            <person name="Michelmore R."/>
        </authorList>
    </citation>
    <scope>NUCLEOTIDE SEQUENCE [LARGE SCALE GENOMIC DNA]</scope>
</reference>
<proteinExistence type="predicted"/>
<dbReference type="EMBL" id="CM047906">
    <property type="protein sequence ID" value="KAJ0087307.1"/>
    <property type="molecule type" value="Genomic_DNA"/>
</dbReference>